<dbReference type="RefSeq" id="WP_193181833.1">
    <property type="nucleotide sequence ID" value="NZ_JACVXA010000021.1"/>
</dbReference>
<organism evidence="1 2">
    <name type="scientific">Mangrovicoccus algicola</name>
    <dbReference type="NCBI Taxonomy" id="2771008"/>
    <lineage>
        <taxon>Bacteria</taxon>
        <taxon>Pseudomonadati</taxon>
        <taxon>Pseudomonadota</taxon>
        <taxon>Alphaproteobacteria</taxon>
        <taxon>Rhodobacterales</taxon>
        <taxon>Paracoccaceae</taxon>
        <taxon>Mangrovicoccus</taxon>
    </lineage>
</organism>
<evidence type="ECO:0008006" key="3">
    <source>
        <dbReference type="Google" id="ProtNLM"/>
    </source>
</evidence>
<dbReference type="AlphaFoldDB" id="A0A8J6YXL5"/>
<comment type="caution">
    <text evidence="1">The sequence shown here is derived from an EMBL/GenBank/DDBJ whole genome shotgun (WGS) entry which is preliminary data.</text>
</comment>
<dbReference type="Proteomes" id="UP000609121">
    <property type="component" value="Unassembled WGS sequence"/>
</dbReference>
<dbReference type="EMBL" id="JACVXA010000021">
    <property type="protein sequence ID" value="MBE3638329.1"/>
    <property type="molecule type" value="Genomic_DNA"/>
</dbReference>
<keyword evidence="2" id="KW-1185">Reference proteome</keyword>
<sequence length="126" mass="13433">MITEPDSGVAAVLVAFGEAHGWNCAVFSDGDTMTRSLRAAGDPLLLLIDADLFDSRFDVVLGTLAALDRPMRLRFATAVNGANVVAAGLMARARDLSVGPGLMKPFSPEALNLMLVREREELARFG</sequence>
<evidence type="ECO:0000313" key="1">
    <source>
        <dbReference type="EMBL" id="MBE3638329.1"/>
    </source>
</evidence>
<protein>
    <recommendedName>
        <fullName evidence="3">Response regulatory domain-containing protein</fullName>
    </recommendedName>
</protein>
<evidence type="ECO:0000313" key="2">
    <source>
        <dbReference type="Proteomes" id="UP000609121"/>
    </source>
</evidence>
<reference evidence="1" key="1">
    <citation type="submission" date="2020-09" db="EMBL/GenBank/DDBJ databases">
        <title>A novel bacterium of genus Mangrovicoccus, isolated from South China Sea.</title>
        <authorList>
            <person name="Huang H."/>
            <person name="Mo K."/>
            <person name="Hu Y."/>
        </authorList>
    </citation>
    <scope>NUCLEOTIDE SEQUENCE</scope>
    <source>
        <strain evidence="1">HB182678</strain>
    </source>
</reference>
<proteinExistence type="predicted"/>
<accession>A0A8J6YXL5</accession>
<gene>
    <name evidence="1" type="ORF">ICN82_08970</name>
</gene>
<name>A0A8J6YXL5_9RHOB</name>